<keyword evidence="2" id="KW-1185">Reference proteome</keyword>
<dbReference type="InterPro" id="IPR019004">
    <property type="entry name" value="YqeY/Aim41"/>
</dbReference>
<dbReference type="Gene3D" id="1.10.10.410">
    <property type="match status" value="1"/>
</dbReference>
<name>A0ABT1Y7J3_9FIRM</name>
<reference evidence="1 2" key="1">
    <citation type="submission" date="2022-08" db="EMBL/GenBank/DDBJ databases">
        <title>Proteogenomics of the novel Dehalobacterium formicoaceticum strain EZ94 highlights a key role of methyltransferases during anaerobic dichloromethane degradation.</title>
        <authorList>
            <person name="Wasmund K."/>
        </authorList>
    </citation>
    <scope>NUCLEOTIDE SEQUENCE [LARGE SCALE GENOMIC DNA]</scope>
    <source>
        <strain evidence="1 2">EZ94</strain>
    </source>
</reference>
<dbReference type="InterPro" id="IPR023168">
    <property type="entry name" value="GatB_Yqey_C_2"/>
</dbReference>
<organism evidence="1 2">
    <name type="scientific">Dehalobacterium formicoaceticum</name>
    <dbReference type="NCBI Taxonomy" id="51515"/>
    <lineage>
        <taxon>Bacteria</taxon>
        <taxon>Bacillati</taxon>
        <taxon>Bacillota</taxon>
        <taxon>Clostridia</taxon>
        <taxon>Eubacteriales</taxon>
        <taxon>Peptococcaceae</taxon>
        <taxon>Dehalobacterium</taxon>
    </lineage>
</organism>
<evidence type="ECO:0000313" key="1">
    <source>
        <dbReference type="EMBL" id="MCR6546853.1"/>
    </source>
</evidence>
<dbReference type="Pfam" id="PF09424">
    <property type="entry name" value="YqeY"/>
    <property type="match status" value="1"/>
</dbReference>
<dbReference type="Proteomes" id="UP001524944">
    <property type="component" value="Unassembled WGS sequence"/>
</dbReference>
<proteinExistence type="predicted"/>
<dbReference type="PANTHER" id="PTHR28055">
    <property type="entry name" value="ALTERED INHERITANCE OF MITOCHONDRIA PROTEIN 41, MITOCHONDRIAL"/>
    <property type="match status" value="1"/>
</dbReference>
<dbReference type="PANTHER" id="PTHR28055:SF1">
    <property type="entry name" value="ALTERED INHERITANCE OF MITOCHONDRIA PROTEIN 41, MITOCHONDRIAL"/>
    <property type="match status" value="1"/>
</dbReference>
<dbReference type="InterPro" id="IPR003789">
    <property type="entry name" value="Asn/Gln_tRNA_amidoTrase-B-like"/>
</dbReference>
<evidence type="ECO:0000313" key="2">
    <source>
        <dbReference type="Proteomes" id="UP001524944"/>
    </source>
</evidence>
<dbReference type="SUPFAM" id="SSF89095">
    <property type="entry name" value="GatB/YqeY motif"/>
    <property type="match status" value="1"/>
</dbReference>
<accession>A0ABT1Y7J3</accession>
<dbReference type="EMBL" id="JANPWE010000012">
    <property type="protein sequence ID" value="MCR6546853.1"/>
    <property type="molecule type" value="Genomic_DNA"/>
</dbReference>
<dbReference type="RefSeq" id="WP_257914120.1">
    <property type="nucleotide sequence ID" value="NZ_JANPWE010000012.1"/>
</dbReference>
<protein>
    <submittedName>
        <fullName evidence="1">GatB/YqeY domain-containing protein</fullName>
    </submittedName>
</protein>
<dbReference type="Gene3D" id="1.10.1510.10">
    <property type="entry name" value="Uncharacterised protein YqeY/AIM41 PF09424, N-terminal domain"/>
    <property type="match status" value="1"/>
</dbReference>
<sequence>MTILMKIKGDLLAARKSDHQVKKNLLSTLYAETAMLGKNNGNRPVEEITDEETIGVIKKFIKGAEEAHQICETKGRTEQAAIAAQELKILEDYLPAQLSDEFLEQFVKNFLEKSPQQGKQVIGAIMKELKQNYQGQFDGRKVNEIIARLI</sequence>
<gene>
    <name evidence="1" type="ORF">NVS47_15255</name>
</gene>
<dbReference type="InterPro" id="IPR042184">
    <property type="entry name" value="YqeY/Aim41_N"/>
</dbReference>
<comment type="caution">
    <text evidence="1">The sequence shown here is derived from an EMBL/GenBank/DDBJ whole genome shotgun (WGS) entry which is preliminary data.</text>
</comment>